<reference evidence="3 4" key="1">
    <citation type="submission" date="2019-11" db="EMBL/GenBank/DDBJ databases">
        <title>Pedobacter sp. HMF7056 Genome sequencing and assembly.</title>
        <authorList>
            <person name="Kang H."/>
            <person name="Kim H."/>
            <person name="Joh K."/>
        </authorList>
    </citation>
    <scope>NUCLEOTIDE SEQUENCE [LARGE SCALE GENOMIC DNA]</scope>
    <source>
        <strain evidence="3 4">HMF7056</strain>
    </source>
</reference>
<dbReference type="RefSeq" id="WP_160907792.1">
    <property type="nucleotide sequence ID" value="NZ_WVHS01000003.1"/>
</dbReference>
<dbReference type="EMBL" id="WVHS01000003">
    <property type="protein sequence ID" value="MXV16820.1"/>
    <property type="molecule type" value="Genomic_DNA"/>
</dbReference>
<dbReference type="InterPro" id="IPR018537">
    <property type="entry name" value="Peptidoglycan-bd_3"/>
</dbReference>
<comment type="caution">
    <text evidence="3">The sequence shown here is derived from an EMBL/GenBank/DDBJ whole genome shotgun (WGS) entry which is preliminary data.</text>
</comment>
<evidence type="ECO:0000313" key="3">
    <source>
        <dbReference type="EMBL" id="MXV16820.1"/>
    </source>
</evidence>
<proteinExistence type="predicted"/>
<sequence length="193" mass="21558">MADFNKAFQVTIGHEGGYANNPLDTGGETVFGITRRDHPNSSIWHAVDQHKKNHGMPAAVAKINADNFILEGAKAIYYSSYWQINRLNDINDQAIANELFDTGVNQGTGQAARYLQRALNVTNKNQRLYPDLVIDGKIGAYTINALNSHPDKALLYKILNVMQGSRYIEIMEKAPSQEAFAVSWFSRVDLTKK</sequence>
<dbReference type="InterPro" id="IPR008565">
    <property type="entry name" value="TtsA-like_GH18_dom"/>
</dbReference>
<name>A0A7K1Y0P9_9SPHI</name>
<dbReference type="Pfam" id="PF09374">
    <property type="entry name" value="PG_binding_3"/>
    <property type="match status" value="1"/>
</dbReference>
<feature type="domain" description="Peptidoglycan binding" evidence="2">
    <location>
        <begin position="111"/>
        <end position="187"/>
    </location>
</feature>
<protein>
    <recommendedName>
        <fullName evidence="5">N-acetylmuramidase</fullName>
    </recommendedName>
</protein>
<evidence type="ECO:0000259" key="2">
    <source>
        <dbReference type="Pfam" id="PF09374"/>
    </source>
</evidence>
<dbReference type="Pfam" id="PF05838">
    <property type="entry name" value="Glyco_hydro_108"/>
    <property type="match status" value="1"/>
</dbReference>
<gene>
    <name evidence="3" type="ORF">GS398_16075</name>
</gene>
<organism evidence="3 4">
    <name type="scientific">Hufsiella ginkgonis</name>
    <dbReference type="NCBI Taxonomy" id="2695274"/>
    <lineage>
        <taxon>Bacteria</taxon>
        <taxon>Pseudomonadati</taxon>
        <taxon>Bacteroidota</taxon>
        <taxon>Sphingobacteriia</taxon>
        <taxon>Sphingobacteriales</taxon>
        <taxon>Sphingobacteriaceae</taxon>
        <taxon>Hufsiella</taxon>
    </lineage>
</organism>
<feature type="domain" description="TtsA-like Glycoside hydrolase family 108" evidence="1">
    <location>
        <begin position="9"/>
        <end position="107"/>
    </location>
</feature>
<dbReference type="Gene3D" id="1.20.141.10">
    <property type="entry name" value="Chitosanase, subunit A, domain 1"/>
    <property type="match status" value="1"/>
</dbReference>
<dbReference type="AlphaFoldDB" id="A0A7K1Y0P9"/>
<evidence type="ECO:0000313" key="4">
    <source>
        <dbReference type="Proteomes" id="UP000451233"/>
    </source>
</evidence>
<dbReference type="InterPro" id="IPR023346">
    <property type="entry name" value="Lysozyme-like_dom_sf"/>
</dbReference>
<keyword evidence="4" id="KW-1185">Reference proteome</keyword>
<evidence type="ECO:0000259" key="1">
    <source>
        <dbReference type="Pfam" id="PF05838"/>
    </source>
</evidence>
<accession>A0A7K1Y0P9</accession>
<dbReference type="SUPFAM" id="SSF53955">
    <property type="entry name" value="Lysozyme-like"/>
    <property type="match status" value="1"/>
</dbReference>
<dbReference type="Proteomes" id="UP000451233">
    <property type="component" value="Unassembled WGS sequence"/>
</dbReference>
<evidence type="ECO:0008006" key="5">
    <source>
        <dbReference type="Google" id="ProtNLM"/>
    </source>
</evidence>